<accession>A0A9Q3YPK3</accession>
<organism evidence="3 4">
    <name type="scientific">Vibrio parahaemolyticus</name>
    <dbReference type="NCBI Taxonomy" id="670"/>
    <lineage>
        <taxon>Bacteria</taxon>
        <taxon>Pseudomonadati</taxon>
        <taxon>Pseudomonadota</taxon>
        <taxon>Gammaproteobacteria</taxon>
        <taxon>Vibrionales</taxon>
        <taxon>Vibrionaceae</taxon>
        <taxon>Vibrio</taxon>
    </lineage>
</organism>
<dbReference type="GO" id="GO:0006313">
    <property type="term" value="P:DNA transposition"/>
    <property type="evidence" value="ECO:0007669"/>
    <property type="project" value="InterPro"/>
</dbReference>
<dbReference type="GO" id="GO:0003677">
    <property type="term" value="F:DNA binding"/>
    <property type="evidence" value="ECO:0007669"/>
    <property type="project" value="InterPro"/>
</dbReference>
<dbReference type="InterPro" id="IPR002525">
    <property type="entry name" value="Transp_IS110-like_N"/>
</dbReference>
<evidence type="ECO:0000313" key="4">
    <source>
        <dbReference type="Proteomes" id="UP000726777"/>
    </source>
</evidence>
<evidence type="ECO:0000259" key="1">
    <source>
        <dbReference type="Pfam" id="PF01548"/>
    </source>
</evidence>
<evidence type="ECO:0000259" key="2">
    <source>
        <dbReference type="Pfam" id="PF02371"/>
    </source>
</evidence>
<name>A0A9Q3YPK3_VIBPH</name>
<dbReference type="EMBL" id="JACVHL010000047">
    <property type="protein sequence ID" value="MCC3808335.1"/>
    <property type="molecule type" value="Genomic_DNA"/>
</dbReference>
<feature type="domain" description="Transposase IS110-like N-terminal" evidence="1">
    <location>
        <begin position="7"/>
        <end position="147"/>
    </location>
</feature>
<dbReference type="NCBIfam" id="NF033542">
    <property type="entry name" value="transpos_IS110"/>
    <property type="match status" value="1"/>
</dbReference>
<reference evidence="3" key="1">
    <citation type="submission" date="2020-09" db="EMBL/GenBank/DDBJ databases">
        <title>Genome sequence of Vibrio parahaemolyticus isolates.</title>
        <authorList>
            <person name="Hammerl J.A."/>
            <person name="Strauch E."/>
        </authorList>
    </citation>
    <scope>NUCLEOTIDE SEQUENCE</scope>
    <source>
        <strain evidence="3">17-VB00146</strain>
    </source>
</reference>
<dbReference type="Proteomes" id="UP000726777">
    <property type="component" value="Unassembled WGS sequence"/>
</dbReference>
<dbReference type="Pfam" id="PF02371">
    <property type="entry name" value="Transposase_20"/>
    <property type="match status" value="1"/>
</dbReference>
<dbReference type="Pfam" id="PF01548">
    <property type="entry name" value="DEDD_Tnp_IS110"/>
    <property type="match status" value="1"/>
</dbReference>
<evidence type="ECO:0000313" key="3">
    <source>
        <dbReference type="EMBL" id="MCC3808335.1"/>
    </source>
</evidence>
<dbReference type="GO" id="GO:0004803">
    <property type="term" value="F:transposase activity"/>
    <property type="evidence" value="ECO:0007669"/>
    <property type="project" value="InterPro"/>
</dbReference>
<proteinExistence type="predicted"/>
<comment type="caution">
    <text evidence="3">The sequence shown here is derived from an EMBL/GenBank/DDBJ whole genome shotgun (WGS) entry which is preliminary data.</text>
</comment>
<dbReference type="PANTHER" id="PTHR33055">
    <property type="entry name" value="TRANSPOSASE FOR INSERTION SEQUENCE ELEMENT IS1111A"/>
    <property type="match status" value="1"/>
</dbReference>
<sequence length="344" mass="37960">MLKTNIIGIDLAKNVLQVCHISTHGELLSNKAVSRQKLKELIAKSKPSLVAFEGCAGCHYWGRYAESFGHEVRIINPKKVKAYVDGHKTDANDALAIANASLQIGIKYSKPKSVDQQTLMSIESSRQFLSKTVVSLGLHIRSLIHEYGMIAAKGPKGLAELVTTALDNEQSNLPASVSIVLAKLWQQYLQIKQELDDLQKSMNATTRQIEPCKILMELEGVGETTASMLYATLGNGSQFVNGRQASAFVGVTPKQYSSGGKVTMVGIDKVGGVKDLRSMLYLGAMAYIYRLPEQPKTLKQDWLIKLVNRVGFKRACIALANKTVRTAWAMLRNETKYQPQTLLY</sequence>
<dbReference type="RefSeq" id="WP_191686027.1">
    <property type="nucleotide sequence ID" value="NZ_CP064041.1"/>
</dbReference>
<dbReference type="InterPro" id="IPR003346">
    <property type="entry name" value="Transposase_20"/>
</dbReference>
<dbReference type="InterPro" id="IPR047650">
    <property type="entry name" value="Transpos_IS110"/>
</dbReference>
<dbReference type="AlphaFoldDB" id="A0A9Q3YPK3"/>
<dbReference type="PANTHER" id="PTHR33055:SF3">
    <property type="entry name" value="PUTATIVE TRANSPOSASE FOR IS117-RELATED"/>
    <property type="match status" value="1"/>
</dbReference>
<protein>
    <submittedName>
        <fullName evidence="3">IS110 family transposase</fullName>
    </submittedName>
</protein>
<feature type="domain" description="Transposase IS116/IS110/IS902 C-terminal" evidence="2">
    <location>
        <begin position="212"/>
        <end position="293"/>
    </location>
</feature>
<gene>
    <name evidence="3" type="ORF">IB292_25365</name>
</gene>